<reference evidence="1 2" key="1">
    <citation type="submission" date="2017-08" db="EMBL/GenBank/DDBJ databases">
        <authorList>
            <person name="de Groot N.N."/>
        </authorList>
    </citation>
    <scope>NUCLEOTIDE SEQUENCE [LARGE SCALE GENOMIC DNA]</scope>
    <source>
        <strain evidence="1 2">JC85</strain>
    </source>
</reference>
<dbReference type="OrthoDB" id="9810154at2"/>
<dbReference type="AlphaFoldDB" id="A0A285URK9"/>
<accession>A0A285URK9</accession>
<evidence type="ECO:0000313" key="2">
    <source>
        <dbReference type="Proteomes" id="UP000219167"/>
    </source>
</evidence>
<dbReference type="InterPro" id="IPR029033">
    <property type="entry name" value="His_PPase_superfam"/>
</dbReference>
<dbReference type="SMART" id="SM00855">
    <property type="entry name" value="PGAM"/>
    <property type="match status" value="1"/>
</dbReference>
<dbReference type="EMBL" id="OBQD01000011">
    <property type="protein sequence ID" value="SOC43306.1"/>
    <property type="molecule type" value="Genomic_DNA"/>
</dbReference>
<dbReference type="Pfam" id="PF00300">
    <property type="entry name" value="His_Phos_1"/>
    <property type="match status" value="1"/>
</dbReference>
<dbReference type="InterPro" id="IPR013078">
    <property type="entry name" value="His_Pase_superF_clade-1"/>
</dbReference>
<protein>
    <submittedName>
        <fullName evidence="1">Phosphohistidine phosphatase</fullName>
    </submittedName>
</protein>
<dbReference type="CDD" id="cd07067">
    <property type="entry name" value="HP_PGM_like"/>
    <property type="match status" value="1"/>
</dbReference>
<dbReference type="Gene3D" id="3.40.50.1240">
    <property type="entry name" value="Phosphoglycerate mutase-like"/>
    <property type="match status" value="1"/>
</dbReference>
<name>A0A285URK9_9HYPH</name>
<organism evidence="1 2">
    <name type="scientific">Rhizobium subbaraonis</name>
    <dbReference type="NCBI Taxonomy" id="908946"/>
    <lineage>
        <taxon>Bacteria</taxon>
        <taxon>Pseudomonadati</taxon>
        <taxon>Pseudomonadota</taxon>
        <taxon>Alphaproteobacteria</taxon>
        <taxon>Hyphomicrobiales</taxon>
        <taxon>Rhizobiaceae</taxon>
        <taxon>Rhizobium/Agrobacterium group</taxon>
        <taxon>Rhizobium</taxon>
    </lineage>
</organism>
<evidence type="ECO:0000313" key="1">
    <source>
        <dbReference type="EMBL" id="SOC43306.1"/>
    </source>
</evidence>
<gene>
    <name evidence="1" type="ORF">SAMN05892877_11132</name>
</gene>
<dbReference type="PANTHER" id="PTHR47623:SF1">
    <property type="entry name" value="OS09G0287300 PROTEIN"/>
    <property type="match status" value="1"/>
</dbReference>
<keyword evidence="2" id="KW-1185">Reference proteome</keyword>
<dbReference type="Proteomes" id="UP000219167">
    <property type="component" value="Unassembled WGS sequence"/>
</dbReference>
<proteinExistence type="predicted"/>
<dbReference type="PANTHER" id="PTHR47623">
    <property type="entry name" value="OS09G0287300 PROTEIN"/>
    <property type="match status" value="1"/>
</dbReference>
<dbReference type="RefSeq" id="WP_097141148.1">
    <property type="nucleotide sequence ID" value="NZ_OBQD01000011.1"/>
</dbReference>
<dbReference type="SUPFAM" id="SSF53254">
    <property type="entry name" value="Phosphoglycerate mutase-like"/>
    <property type="match status" value="1"/>
</dbReference>
<sequence length="172" mass="19127">MTDRRLILLRHAKSGWPDGVPDRDRPLAPRGQKAAPKIGAFMAKEKLVPDLVLVSPARRTQETWNLIAPSLPKKRDKRDIEAIYEAPANRLLDVVRDTAETVRCLMLVGHNPGLQQLALALIGAGEADTIHRIGEKYPTAGLVELEFSLNLWSDLHAGMATLRRFVTPRSLD</sequence>